<organism evidence="1 2">
    <name type="scientific">Acetobacter suratthaniensis</name>
    <dbReference type="NCBI Taxonomy" id="1502841"/>
    <lineage>
        <taxon>Bacteria</taxon>
        <taxon>Pseudomonadati</taxon>
        <taxon>Pseudomonadota</taxon>
        <taxon>Alphaproteobacteria</taxon>
        <taxon>Acetobacterales</taxon>
        <taxon>Acetobacteraceae</taxon>
        <taxon>Acetobacter</taxon>
    </lineage>
</organism>
<protein>
    <submittedName>
        <fullName evidence="1">Methyltransferase domain-containing protein</fullName>
    </submittedName>
</protein>
<dbReference type="PANTHER" id="PTHR43861">
    <property type="entry name" value="TRANS-ACONITATE 2-METHYLTRANSFERASE-RELATED"/>
    <property type="match status" value="1"/>
</dbReference>
<keyword evidence="1" id="KW-0808">Transferase</keyword>
<dbReference type="GO" id="GO:0008168">
    <property type="term" value="F:methyltransferase activity"/>
    <property type="evidence" value="ECO:0007669"/>
    <property type="project" value="UniProtKB-KW"/>
</dbReference>
<proteinExistence type="predicted"/>
<dbReference type="Proteomes" id="UP000664399">
    <property type="component" value="Unassembled WGS sequence"/>
</dbReference>
<dbReference type="Gene3D" id="3.40.50.150">
    <property type="entry name" value="Vaccinia Virus protein VP39"/>
    <property type="match status" value="1"/>
</dbReference>
<comment type="caution">
    <text evidence="1">The sequence shown here is derived from an EMBL/GenBank/DDBJ whole genome shotgun (WGS) entry which is preliminary data.</text>
</comment>
<evidence type="ECO:0000313" key="2">
    <source>
        <dbReference type="Proteomes" id="UP000664399"/>
    </source>
</evidence>
<keyword evidence="2" id="KW-1185">Reference proteome</keyword>
<dbReference type="Pfam" id="PF13489">
    <property type="entry name" value="Methyltransf_23"/>
    <property type="match status" value="1"/>
</dbReference>
<reference evidence="1 2" key="1">
    <citation type="submission" date="2021-03" db="EMBL/GenBank/DDBJ databases">
        <title>The complete genome sequence of Acetobacter suratthaniensis TBRC 1719.</title>
        <authorList>
            <person name="Charoenyingcharoen P."/>
            <person name="Yukphan P."/>
        </authorList>
    </citation>
    <scope>NUCLEOTIDE SEQUENCE [LARGE SCALE GENOMIC DNA]</scope>
    <source>
        <strain evidence="1 2">TBRC 1719</strain>
    </source>
</reference>
<dbReference type="GO" id="GO:0032259">
    <property type="term" value="P:methylation"/>
    <property type="evidence" value="ECO:0007669"/>
    <property type="project" value="UniProtKB-KW"/>
</dbReference>
<name>A0ABS3LH94_9PROT</name>
<dbReference type="RefSeq" id="WP_207851748.1">
    <property type="nucleotide sequence ID" value="NZ_JAFVMG010000001.1"/>
</dbReference>
<gene>
    <name evidence="1" type="ORF">J2D75_00500</name>
</gene>
<dbReference type="EMBL" id="JAFVMG010000001">
    <property type="protein sequence ID" value="MBO1326954.1"/>
    <property type="molecule type" value="Genomic_DNA"/>
</dbReference>
<keyword evidence="1" id="KW-0489">Methyltransferase</keyword>
<evidence type="ECO:0000313" key="1">
    <source>
        <dbReference type="EMBL" id="MBO1326954.1"/>
    </source>
</evidence>
<accession>A0ABS3LH94</accession>
<dbReference type="SUPFAM" id="SSF53335">
    <property type="entry name" value="S-adenosyl-L-methionine-dependent methyltransferases"/>
    <property type="match status" value="1"/>
</dbReference>
<dbReference type="CDD" id="cd02440">
    <property type="entry name" value="AdoMet_MTases"/>
    <property type="match status" value="1"/>
</dbReference>
<sequence>MSEPLYPPTPQEATCPVCGNPHAIFSFHVHRPELNRYDLFRCPDCALVFVSPFPSDDALQLFYQTTYRQASSTFYPKASSRRWRAFWRSLVFLPQVVGKDVLDIGCGGGFMVDAFARLKGRASGLDISQNSIDYARAHFKRGTFYCESLEAFQKRGLQFDFVFTSEVLEHLPGPTELMQTLCAVTRPGGFVYVSAPNYDHPRTPTDLTQWDAMCPPEHLMFFSPQTVIRLFNDYGFALYRNFGSKTPAHSMLFRRAA</sequence>
<dbReference type="InterPro" id="IPR029063">
    <property type="entry name" value="SAM-dependent_MTases_sf"/>
</dbReference>